<dbReference type="SUPFAM" id="SSF50939">
    <property type="entry name" value="Sialidases"/>
    <property type="match status" value="1"/>
</dbReference>
<dbReference type="InterPro" id="IPR036278">
    <property type="entry name" value="Sialidase_sf"/>
</dbReference>
<dbReference type="RefSeq" id="WP_284293055.1">
    <property type="nucleotide sequence ID" value="NZ_BSUK01000001.1"/>
</dbReference>
<reference evidence="3" key="1">
    <citation type="journal article" date="2019" name="Int. J. Syst. Evol. Microbiol.">
        <title>The Global Catalogue of Microorganisms (GCM) 10K type strain sequencing project: providing services to taxonomists for standard genome sequencing and annotation.</title>
        <authorList>
            <consortium name="The Broad Institute Genomics Platform"/>
            <consortium name="The Broad Institute Genome Sequencing Center for Infectious Disease"/>
            <person name="Wu L."/>
            <person name="Ma J."/>
        </authorList>
    </citation>
    <scope>NUCLEOTIDE SEQUENCE [LARGE SCALE GENOMIC DNA]</scope>
    <source>
        <strain evidence="3">NBRC 106348</strain>
    </source>
</reference>
<sequence>MPGHEELSSCTVPTPVGHNHASFLHRGVDGDLWCTWFGGTHEGKPDVSIYASRLPAGGTRWTPAVKLSDDPGRSEQNPVLWSPEDGTLELLYTAQVLGSQDTSVVRRRRSTDGGRTWGDVEQVFDEPGLFIRQRPTTLRDGLVLLPVFRCTTLPGRSWKGDADVSLVALSRDRGRTWELVEVPGTTGLVHMDVLPDRAGTGLVAFFRSRWADFVYRATSQDGRSWTAPQPLDVPNNNSSIQAARLGDGRLVLAHNPVNAAMSPPVAVDDDPSKIVAAGERSELDREAVWGVRRVPLVLSVSEDDGLTWGVAVVVEAGTDRAGEAVWAGLPDAAEMSYPSVVRDGDAVWLSYSYDRVAIKVVRVPSTELVAPSSGDGAR</sequence>
<dbReference type="Pfam" id="PF13088">
    <property type="entry name" value="BNR_2"/>
    <property type="match status" value="1"/>
</dbReference>
<dbReference type="PANTHER" id="PTHR43752">
    <property type="entry name" value="BNR/ASP-BOX REPEAT FAMILY PROTEIN"/>
    <property type="match status" value="1"/>
</dbReference>
<dbReference type="InterPro" id="IPR011040">
    <property type="entry name" value="Sialidase"/>
</dbReference>
<evidence type="ECO:0000313" key="2">
    <source>
        <dbReference type="EMBL" id="GMA24194.1"/>
    </source>
</evidence>
<comment type="caution">
    <text evidence="2">The sequence shown here is derived from an EMBL/GenBank/DDBJ whole genome shotgun (WGS) entry which is preliminary data.</text>
</comment>
<protein>
    <submittedName>
        <fullName evidence="2">Glycosyl hydrolase</fullName>
    </submittedName>
</protein>
<name>A0ABQ6I2N6_9MICO</name>
<dbReference type="Gene3D" id="2.120.10.10">
    <property type="match status" value="1"/>
</dbReference>
<keyword evidence="2" id="KW-0378">Hydrolase</keyword>
<evidence type="ECO:0000313" key="3">
    <source>
        <dbReference type="Proteomes" id="UP001157091"/>
    </source>
</evidence>
<dbReference type="EMBL" id="BSUK01000001">
    <property type="protein sequence ID" value="GMA24194.1"/>
    <property type="molecule type" value="Genomic_DNA"/>
</dbReference>
<dbReference type="CDD" id="cd15482">
    <property type="entry name" value="Sialidase_non-viral"/>
    <property type="match status" value="1"/>
</dbReference>
<dbReference type="Proteomes" id="UP001157091">
    <property type="component" value="Unassembled WGS sequence"/>
</dbReference>
<dbReference type="PANTHER" id="PTHR43752:SF2">
    <property type="entry name" value="BNR_ASP-BOX REPEAT FAMILY PROTEIN"/>
    <property type="match status" value="1"/>
</dbReference>
<accession>A0ABQ6I2N6</accession>
<keyword evidence="3" id="KW-1185">Reference proteome</keyword>
<dbReference type="GO" id="GO:0016787">
    <property type="term" value="F:hydrolase activity"/>
    <property type="evidence" value="ECO:0007669"/>
    <property type="project" value="UniProtKB-KW"/>
</dbReference>
<organism evidence="2 3">
    <name type="scientific">Luteimicrobium album</name>
    <dbReference type="NCBI Taxonomy" id="1054550"/>
    <lineage>
        <taxon>Bacteria</taxon>
        <taxon>Bacillati</taxon>
        <taxon>Actinomycetota</taxon>
        <taxon>Actinomycetes</taxon>
        <taxon>Micrococcales</taxon>
        <taxon>Luteimicrobium</taxon>
    </lineage>
</organism>
<gene>
    <name evidence="2" type="ORF">GCM10025864_19530</name>
</gene>
<proteinExistence type="predicted"/>
<evidence type="ECO:0000259" key="1">
    <source>
        <dbReference type="Pfam" id="PF13088"/>
    </source>
</evidence>
<feature type="domain" description="Sialidase" evidence="1">
    <location>
        <begin position="30"/>
        <end position="345"/>
    </location>
</feature>